<evidence type="ECO:0000313" key="3">
    <source>
        <dbReference type="Proteomes" id="UP000070475"/>
    </source>
</evidence>
<dbReference type="SUPFAM" id="SSF55383">
    <property type="entry name" value="Copper amine oxidase, domain N"/>
    <property type="match status" value="1"/>
</dbReference>
<protein>
    <recommendedName>
        <fullName evidence="1">Copper amine oxidase-like N-terminal domain-containing protein</fullName>
    </recommendedName>
</protein>
<dbReference type="AlphaFoldDB" id="A0A132U078"/>
<comment type="caution">
    <text evidence="2">The sequence shown here is derived from an EMBL/GenBank/DDBJ whole genome shotgun (WGS) entry which is preliminary data.</text>
</comment>
<name>A0A132U078_9BACL</name>
<dbReference type="Pfam" id="PF07833">
    <property type="entry name" value="Cu_amine_oxidN1"/>
    <property type="match status" value="1"/>
</dbReference>
<proteinExistence type="predicted"/>
<dbReference type="InterPro" id="IPR036582">
    <property type="entry name" value="Mao_N_sf"/>
</dbReference>
<reference evidence="2 3" key="1">
    <citation type="submission" date="2015-08" db="EMBL/GenBank/DDBJ databases">
        <title>Genomes of Paenibacillus riograndensis.</title>
        <authorList>
            <person name="Sant'Anna F.H."/>
            <person name="Souza R."/>
            <person name="Ambrosini A."/>
            <person name="Bach E."/>
            <person name="Fernandes G."/>
            <person name="Balsanelli E."/>
            <person name="Baura V.A."/>
            <person name="Pedrosa F.O."/>
            <person name="Souza E.M."/>
            <person name="Passaglia L."/>
        </authorList>
    </citation>
    <scope>NUCLEOTIDE SEQUENCE [LARGE SCALE GENOMIC DNA]</scope>
    <source>
        <strain evidence="2 3">CAS34</strain>
    </source>
</reference>
<keyword evidence="3" id="KW-1185">Reference proteome</keyword>
<dbReference type="PATRIC" id="fig|483937.3.peg.2344"/>
<dbReference type="InterPro" id="IPR012854">
    <property type="entry name" value="Cu_amine_oxidase-like_N"/>
</dbReference>
<sequence length="75" mass="8056">MSKALAKIERYMKEAEDVKVDKASTVVNGCKLVEESVLIEGRTYVPLAAIGEALGAVVAWDNATKTAMLTTKEAK</sequence>
<organism evidence="2 3">
    <name type="scientific">Paenibacillus riograndensis</name>
    <dbReference type="NCBI Taxonomy" id="483937"/>
    <lineage>
        <taxon>Bacteria</taxon>
        <taxon>Bacillati</taxon>
        <taxon>Bacillota</taxon>
        <taxon>Bacilli</taxon>
        <taxon>Bacillales</taxon>
        <taxon>Paenibacillaceae</taxon>
        <taxon>Paenibacillus</taxon>
        <taxon>Paenibacillus sonchi group</taxon>
    </lineage>
</organism>
<evidence type="ECO:0000259" key="1">
    <source>
        <dbReference type="Pfam" id="PF07833"/>
    </source>
</evidence>
<evidence type="ECO:0000313" key="2">
    <source>
        <dbReference type="EMBL" id="KWX77018.1"/>
    </source>
</evidence>
<dbReference type="RefSeq" id="WP_060860806.1">
    <property type="nucleotide sequence ID" value="NZ_LIRB01000128.1"/>
</dbReference>
<dbReference type="Proteomes" id="UP000070475">
    <property type="component" value="Unassembled WGS sequence"/>
</dbReference>
<accession>A0A132U078</accession>
<dbReference type="OrthoDB" id="9805070at2"/>
<feature type="domain" description="Copper amine oxidase-like N-terminal" evidence="1">
    <location>
        <begin position="18"/>
        <end position="67"/>
    </location>
</feature>
<dbReference type="EMBL" id="LIRB01000128">
    <property type="protein sequence ID" value="KWX77018.1"/>
    <property type="molecule type" value="Genomic_DNA"/>
</dbReference>
<gene>
    <name evidence="2" type="ORF">AMQ84_13680</name>
</gene>
<dbReference type="Gene3D" id="3.30.457.10">
    <property type="entry name" value="Copper amine oxidase-like, N-terminal domain"/>
    <property type="match status" value="1"/>
</dbReference>